<gene>
    <name evidence="1" type="ORF">MEUPH1_LOCUS28311</name>
</gene>
<accession>A0AAV0Y2Q3</accession>
<dbReference type="Proteomes" id="UP001160148">
    <property type="component" value="Unassembled WGS sequence"/>
</dbReference>
<evidence type="ECO:0000313" key="2">
    <source>
        <dbReference type="Proteomes" id="UP001160148"/>
    </source>
</evidence>
<name>A0AAV0Y2Q3_9HEMI</name>
<dbReference type="EMBL" id="CARXXK010001250">
    <property type="protein sequence ID" value="CAI6374713.1"/>
    <property type="molecule type" value="Genomic_DNA"/>
</dbReference>
<evidence type="ECO:0000313" key="1">
    <source>
        <dbReference type="EMBL" id="CAI6374713.1"/>
    </source>
</evidence>
<protein>
    <submittedName>
        <fullName evidence="1">Uncharacterized protein</fullName>
    </submittedName>
</protein>
<comment type="caution">
    <text evidence="1">The sequence shown here is derived from an EMBL/GenBank/DDBJ whole genome shotgun (WGS) entry which is preliminary data.</text>
</comment>
<dbReference type="AlphaFoldDB" id="A0AAV0Y2Q3"/>
<reference evidence="1 2" key="1">
    <citation type="submission" date="2023-01" db="EMBL/GenBank/DDBJ databases">
        <authorList>
            <person name="Whitehead M."/>
        </authorList>
    </citation>
    <scope>NUCLEOTIDE SEQUENCE [LARGE SCALE GENOMIC DNA]</scope>
</reference>
<organism evidence="1 2">
    <name type="scientific">Macrosiphum euphorbiae</name>
    <name type="common">potato aphid</name>
    <dbReference type="NCBI Taxonomy" id="13131"/>
    <lineage>
        <taxon>Eukaryota</taxon>
        <taxon>Metazoa</taxon>
        <taxon>Ecdysozoa</taxon>
        <taxon>Arthropoda</taxon>
        <taxon>Hexapoda</taxon>
        <taxon>Insecta</taxon>
        <taxon>Pterygota</taxon>
        <taxon>Neoptera</taxon>
        <taxon>Paraneoptera</taxon>
        <taxon>Hemiptera</taxon>
        <taxon>Sternorrhyncha</taxon>
        <taxon>Aphidomorpha</taxon>
        <taxon>Aphidoidea</taxon>
        <taxon>Aphididae</taxon>
        <taxon>Macrosiphini</taxon>
        <taxon>Macrosiphum</taxon>
    </lineage>
</organism>
<proteinExistence type="predicted"/>
<keyword evidence="2" id="KW-1185">Reference proteome</keyword>
<sequence>MELKLEGNRELKEKYVKFMHEYIELGHMTSNLEAIENRKEQYQLFLPHHAVIIQESLTTKVRVVFDTSTSVSLNDTLMVGPTINSGRFKSHSIYISYSCSRYDSGY</sequence>